<gene>
    <name evidence="2" type="ORF">g.46853</name>
</gene>
<dbReference type="PROSITE" id="PS50181">
    <property type="entry name" value="FBOX"/>
    <property type="match status" value="1"/>
</dbReference>
<name>A0A1B6KRW8_9HEMI</name>
<dbReference type="SMART" id="SM00256">
    <property type="entry name" value="FBOX"/>
    <property type="match status" value="1"/>
</dbReference>
<dbReference type="InterPro" id="IPR036047">
    <property type="entry name" value="F-box-like_dom_sf"/>
</dbReference>
<dbReference type="EMBL" id="GEBQ01025785">
    <property type="protein sequence ID" value="JAT14192.1"/>
    <property type="molecule type" value="Transcribed_RNA"/>
</dbReference>
<dbReference type="Pfam" id="PF12937">
    <property type="entry name" value="F-box-like"/>
    <property type="match status" value="1"/>
</dbReference>
<sequence length="482" mass="55916">MESSQTEPVCSFEDLFPEVIEIIAASLTVKDLAACSAVSRRMREVFNSDVLWRRHCDQDLAEYLRTTPCKVEPPFVSPESEDSTLSPVCYWRMAFMRENHLWNNWRLGICKTEEFKTQQTGYLCQQINQPFLTNDIILSLSSDTLEVFNVKQTLFEEVVQPISLLRNGLVDRKIVGTGNKIIVMYSSYVQVYKLDFITGDSSLDFTFYVDEPEKLNIKDVNEFRREFLTREISGTFDGFITVEGKYFVAVCQRESVMHIWDLETGMKLKEENFCPSYCNTNGNKGSGTNNLILSFSQSSVHPTIFLSYSLTDLAYLPFRVELDGRCRFDVHNEFIGIHCNFSFTIYNYLTSTRLFICLQDPSSPNNRCVFPQHSYILGNYFLYLDNDVLKFFNPLRQRVELCLEGIKSFVVLYTNLVVLRKKCNQIEIISKTLSHVRLDKGFIPLKTTLFTAYSTRKFVNQPLTRFIDIAYSDGSTRIHHFW</sequence>
<dbReference type="SUPFAM" id="SSF81383">
    <property type="entry name" value="F-box domain"/>
    <property type="match status" value="1"/>
</dbReference>
<proteinExistence type="predicted"/>
<feature type="domain" description="F-box" evidence="1">
    <location>
        <begin position="9"/>
        <end position="55"/>
    </location>
</feature>
<dbReference type="AlphaFoldDB" id="A0A1B6KRW8"/>
<protein>
    <recommendedName>
        <fullName evidence="1">F-box domain-containing protein</fullName>
    </recommendedName>
</protein>
<evidence type="ECO:0000313" key="2">
    <source>
        <dbReference type="EMBL" id="JAT14192.1"/>
    </source>
</evidence>
<dbReference type="InterPro" id="IPR001810">
    <property type="entry name" value="F-box_dom"/>
</dbReference>
<reference evidence="2" key="1">
    <citation type="submission" date="2015-11" db="EMBL/GenBank/DDBJ databases">
        <title>De novo transcriptome assembly of four potential Pierce s Disease insect vectors from Arizona vineyards.</title>
        <authorList>
            <person name="Tassone E.E."/>
        </authorList>
    </citation>
    <scope>NUCLEOTIDE SEQUENCE</scope>
</reference>
<dbReference type="Gene3D" id="1.20.1280.50">
    <property type="match status" value="1"/>
</dbReference>
<accession>A0A1B6KRW8</accession>
<organism evidence="2">
    <name type="scientific">Graphocephala atropunctata</name>
    <dbReference type="NCBI Taxonomy" id="36148"/>
    <lineage>
        <taxon>Eukaryota</taxon>
        <taxon>Metazoa</taxon>
        <taxon>Ecdysozoa</taxon>
        <taxon>Arthropoda</taxon>
        <taxon>Hexapoda</taxon>
        <taxon>Insecta</taxon>
        <taxon>Pterygota</taxon>
        <taxon>Neoptera</taxon>
        <taxon>Paraneoptera</taxon>
        <taxon>Hemiptera</taxon>
        <taxon>Auchenorrhyncha</taxon>
        <taxon>Membracoidea</taxon>
        <taxon>Cicadellidae</taxon>
        <taxon>Cicadellinae</taxon>
        <taxon>Cicadellini</taxon>
        <taxon>Graphocephala</taxon>
    </lineage>
</organism>
<evidence type="ECO:0000259" key="1">
    <source>
        <dbReference type="PROSITE" id="PS50181"/>
    </source>
</evidence>